<proteinExistence type="predicted"/>
<dbReference type="EMBL" id="KJ398160">
    <property type="protein sequence ID" value="AHX02456.1"/>
    <property type="molecule type" value="Genomic_DNA"/>
</dbReference>
<evidence type="ECO:0000256" key="1">
    <source>
        <dbReference type="ARBA" id="ARBA00004370"/>
    </source>
</evidence>
<dbReference type="GO" id="GO:0005739">
    <property type="term" value="C:mitochondrion"/>
    <property type="evidence" value="ECO:0007669"/>
    <property type="project" value="GOC"/>
</dbReference>
<evidence type="ECO:0000313" key="10">
    <source>
        <dbReference type="EMBL" id="AHX02456.1"/>
    </source>
</evidence>
<sequence length="123" mass="14786">MYNRPIAPHISIYLPQISSIFSILNRISSVYIIIVCTIFIMVFKFVLNLYSLYYFINYLINSLVYIYFYIILISSFMYHFLQGFMQILWNFNLFLNLNNISKSSIIVLLFVIFYLIKIIILFL</sequence>
<keyword evidence="5 9" id="KW-1133">Transmembrane helix</keyword>
<dbReference type="GO" id="GO:0016020">
    <property type="term" value="C:membrane"/>
    <property type="evidence" value="ECO:0007669"/>
    <property type="project" value="UniProtKB-SubCell"/>
</dbReference>
<protein>
    <submittedName>
        <fullName evidence="10">Succinate:cytochrome c oxidoreductase subunit 3</fullName>
    </submittedName>
</protein>
<dbReference type="PANTHER" id="PTHR10978">
    <property type="entry name" value="SUCCINATE DEHYDROGENASE CYTOCHROME B560 SUBUNIT"/>
    <property type="match status" value="1"/>
</dbReference>
<dbReference type="Pfam" id="PF01127">
    <property type="entry name" value="Sdh_cyt"/>
    <property type="match status" value="1"/>
</dbReference>
<gene>
    <name evidence="10" type="primary">sdh3</name>
    <name evidence="10" type="ORF">Pcati.mt.18</name>
</gene>
<name>A0A0E3DBJ7_PLOCA</name>
<dbReference type="GO" id="GO:0006099">
    <property type="term" value="P:tricarboxylic acid cycle"/>
    <property type="evidence" value="ECO:0007669"/>
    <property type="project" value="InterPro"/>
</dbReference>
<comment type="cofactor">
    <cofactor evidence="8">
        <name>heme</name>
        <dbReference type="ChEBI" id="CHEBI:30413"/>
    </cofactor>
    <text evidence="8">The heme is bound between the two transmembrane subunits.</text>
</comment>
<feature type="transmembrane region" description="Helical" evidence="9">
    <location>
        <begin position="31"/>
        <end position="56"/>
    </location>
</feature>
<dbReference type="GO" id="GO:0009055">
    <property type="term" value="F:electron transfer activity"/>
    <property type="evidence" value="ECO:0007669"/>
    <property type="project" value="InterPro"/>
</dbReference>
<feature type="binding site" description="axial binding residue" evidence="8">
    <location>
        <position position="79"/>
    </location>
    <ligand>
        <name>heme</name>
        <dbReference type="ChEBI" id="CHEBI:30413"/>
        <note>ligand shared with second transmembrane subunit</note>
    </ligand>
    <ligandPart>
        <name>Fe</name>
        <dbReference type="ChEBI" id="CHEBI:18248"/>
    </ligandPart>
</feature>
<keyword evidence="6 8" id="KW-0408">Iron</keyword>
<evidence type="ECO:0000256" key="9">
    <source>
        <dbReference type="SAM" id="Phobius"/>
    </source>
</evidence>
<keyword evidence="3 9" id="KW-0812">Transmembrane</keyword>
<evidence type="ECO:0000256" key="4">
    <source>
        <dbReference type="ARBA" id="ARBA00022723"/>
    </source>
</evidence>
<evidence type="ECO:0000256" key="3">
    <source>
        <dbReference type="ARBA" id="ARBA00022692"/>
    </source>
</evidence>
<comment type="subcellular location">
    <subcellularLocation>
        <location evidence="1">Membrane</location>
    </subcellularLocation>
</comment>
<organism evidence="10">
    <name type="scientific">Plocamium cartilagineum</name>
    <name type="common">Red comb weed</name>
    <name type="synonym">Gelidium cartilagineum</name>
    <dbReference type="NCBI Taxonomy" id="31452"/>
    <lineage>
        <taxon>Eukaryota</taxon>
        <taxon>Rhodophyta</taxon>
        <taxon>Florideophyceae</taxon>
        <taxon>Rhodymeniophycidae</taxon>
        <taxon>Plocamiales</taxon>
        <taxon>Plocamiaceae</taxon>
        <taxon>Plocamium</taxon>
    </lineage>
</organism>
<keyword evidence="4 8" id="KW-0479">Metal-binding</keyword>
<dbReference type="NCBIfam" id="TIGR02970">
    <property type="entry name" value="succ_dehyd_cytB"/>
    <property type="match status" value="1"/>
</dbReference>
<dbReference type="AlphaFoldDB" id="A0A0E3DBJ7"/>
<keyword evidence="10" id="KW-0496">Mitochondrion</keyword>
<dbReference type="SUPFAM" id="SSF81343">
    <property type="entry name" value="Fumarate reductase respiratory complex transmembrane subunits"/>
    <property type="match status" value="1"/>
</dbReference>
<dbReference type="Gene3D" id="1.20.1300.10">
    <property type="entry name" value="Fumarate reductase/succinate dehydrogenase, transmembrane subunit"/>
    <property type="match status" value="1"/>
</dbReference>
<dbReference type="PIRSF" id="PIRSF000178">
    <property type="entry name" value="SDH_cyt_b560"/>
    <property type="match status" value="1"/>
</dbReference>
<keyword evidence="2 8" id="KW-0349">Heme</keyword>
<keyword evidence="7 9" id="KW-0472">Membrane</keyword>
<reference evidence="10" key="1">
    <citation type="submission" date="2014-02" db="EMBL/GenBank/DDBJ databases">
        <title>Complete mitochondrion genomes reveal florideophycean red algal diversity.</title>
        <authorList>
            <person name="Yang E.C."/>
            <person name="Yoon H.S."/>
        </authorList>
    </citation>
    <scope>NUCLEOTIDE SEQUENCE</scope>
</reference>
<dbReference type="InterPro" id="IPR000701">
    <property type="entry name" value="SuccDH_FuR_B_TM-su"/>
</dbReference>
<feature type="transmembrane region" description="Helical" evidence="9">
    <location>
        <begin position="102"/>
        <end position="122"/>
    </location>
</feature>
<dbReference type="InterPro" id="IPR034804">
    <property type="entry name" value="SQR/QFR_C/D"/>
</dbReference>
<accession>A0A0E3DBJ7</accession>
<evidence type="ECO:0000256" key="2">
    <source>
        <dbReference type="ARBA" id="ARBA00022617"/>
    </source>
</evidence>
<evidence type="ECO:0000256" key="6">
    <source>
        <dbReference type="ARBA" id="ARBA00023004"/>
    </source>
</evidence>
<dbReference type="PANTHER" id="PTHR10978:SF18">
    <property type="entry name" value="SUCCINATE DEHYDROGENASE SUBUNIT 3-1, MITOCHONDRIAL"/>
    <property type="match status" value="1"/>
</dbReference>
<dbReference type="GO" id="GO:0006121">
    <property type="term" value="P:mitochondrial electron transport, succinate to ubiquinone"/>
    <property type="evidence" value="ECO:0007669"/>
    <property type="project" value="TreeGrafter"/>
</dbReference>
<dbReference type="GO" id="GO:0046872">
    <property type="term" value="F:metal ion binding"/>
    <property type="evidence" value="ECO:0007669"/>
    <property type="project" value="UniProtKB-KW"/>
</dbReference>
<evidence type="ECO:0000256" key="8">
    <source>
        <dbReference type="PIRSR" id="PIRSR000178-1"/>
    </source>
</evidence>
<evidence type="ECO:0000256" key="5">
    <source>
        <dbReference type="ARBA" id="ARBA00022989"/>
    </source>
</evidence>
<dbReference type="InterPro" id="IPR014314">
    <property type="entry name" value="Succ_DH_cytb556"/>
</dbReference>
<evidence type="ECO:0000256" key="7">
    <source>
        <dbReference type="ARBA" id="ARBA00023136"/>
    </source>
</evidence>
<geneLocation type="mitochondrion" evidence="10"/>
<feature type="transmembrane region" description="Helical" evidence="9">
    <location>
        <begin position="62"/>
        <end position="81"/>
    </location>
</feature>